<keyword evidence="4" id="KW-1185">Reference proteome</keyword>
<dbReference type="SUPFAM" id="SSF52540">
    <property type="entry name" value="P-loop containing nucleoside triphosphate hydrolases"/>
    <property type="match status" value="1"/>
</dbReference>
<name>L0K3F3_9EURY</name>
<dbReference type="Gene3D" id="3.40.50.300">
    <property type="entry name" value="P-loop containing nucleotide triphosphate hydrolases"/>
    <property type="match status" value="1"/>
</dbReference>
<protein>
    <submittedName>
        <fullName evidence="3">Putative ATPase (AAA+ superfamily)</fullName>
    </submittedName>
</protein>
<dbReference type="InterPro" id="IPR011579">
    <property type="entry name" value="ATPase_dom"/>
</dbReference>
<dbReference type="Proteomes" id="UP000010878">
    <property type="component" value="Plasmid 2"/>
</dbReference>
<reference evidence="3 4" key="1">
    <citation type="submission" date="2012-11" db="EMBL/GenBank/DDBJ databases">
        <title>FINISHED of Natronococcus occultus SP4, DSM 3396.</title>
        <authorList>
            <consortium name="DOE Joint Genome Institute"/>
            <person name="Eisen J."/>
            <person name="Huntemann M."/>
            <person name="Wei C.-L."/>
            <person name="Han J."/>
            <person name="Detter J.C."/>
            <person name="Han C."/>
            <person name="Tapia R."/>
            <person name="Chen A."/>
            <person name="Kyrpides N."/>
            <person name="Mavromatis K."/>
            <person name="Markowitz V."/>
            <person name="Szeto E."/>
            <person name="Ivanova N."/>
            <person name="Mikhailova N."/>
            <person name="Ovchinnikova G."/>
            <person name="Pagani I."/>
            <person name="Pati A."/>
            <person name="Goodwin L."/>
            <person name="Nordberg H.P."/>
            <person name="Cantor M.N."/>
            <person name="Hua S.X."/>
            <person name="Woyke T."/>
            <person name="Eisen J."/>
            <person name="Klenk H.-P."/>
            <person name="Klenk H.-P."/>
        </authorList>
    </citation>
    <scope>NUCLEOTIDE SEQUENCE [LARGE SCALE GENOMIC DNA]</scope>
    <source>
        <strain evidence="3 4">SP4</strain>
        <plasmid evidence="4">Plasmid 2</plasmid>
    </source>
</reference>
<dbReference type="CDD" id="cd00090">
    <property type="entry name" value="HTH_ARSR"/>
    <property type="match status" value="1"/>
</dbReference>
<dbReference type="RefSeq" id="WP_015323228.1">
    <property type="nucleotide sequence ID" value="NC_019976.1"/>
</dbReference>
<feature type="domain" description="DUF234" evidence="2">
    <location>
        <begin position="309"/>
        <end position="392"/>
    </location>
</feature>
<gene>
    <name evidence="3" type="ORF">Natoc_4080</name>
</gene>
<dbReference type="Pfam" id="PF01637">
    <property type="entry name" value="ATPase_2"/>
    <property type="match status" value="1"/>
</dbReference>
<dbReference type="OrthoDB" id="132045at2157"/>
<evidence type="ECO:0000313" key="4">
    <source>
        <dbReference type="Proteomes" id="UP000010878"/>
    </source>
</evidence>
<proteinExistence type="predicted"/>
<dbReference type="InterPro" id="IPR004256">
    <property type="entry name" value="DUF234"/>
</dbReference>
<dbReference type="PANTHER" id="PTHR34704">
    <property type="entry name" value="ATPASE"/>
    <property type="match status" value="1"/>
</dbReference>
<dbReference type="Pfam" id="PF03008">
    <property type="entry name" value="DUF234"/>
    <property type="match status" value="1"/>
</dbReference>
<dbReference type="KEGG" id="nou:Natoc_4080"/>
<dbReference type="InterPro" id="IPR011335">
    <property type="entry name" value="Restrct_endonuc-II-like"/>
</dbReference>
<dbReference type="GeneID" id="32188981"/>
<keyword evidence="3" id="KW-0614">Plasmid</keyword>
<dbReference type="Gene3D" id="1.10.10.10">
    <property type="entry name" value="Winged helix-like DNA-binding domain superfamily/Winged helix DNA-binding domain"/>
    <property type="match status" value="1"/>
</dbReference>
<evidence type="ECO:0000313" key="3">
    <source>
        <dbReference type="EMBL" id="AGB39797.1"/>
    </source>
</evidence>
<dbReference type="SUPFAM" id="SSF46785">
    <property type="entry name" value="Winged helix' DNA-binding domain"/>
    <property type="match status" value="1"/>
</dbReference>
<dbReference type="GO" id="GO:0005524">
    <property type="term" value="F:ATP binding"/>
    <property type="evidence" value="ECO:0007669"/>
    <property type="project" value="InterPro"/>
</dbReference>
<evidence type="ECO:0000259" key="2">
    <source>
        <dbReference type="Pfam" id="PF03008"/>
    </source>
</evidence>
<dbReference type="PANTHER" id="PTHR34704:SF1">
    <property type="entry name" value="ATPASE"/>
    <property type="match status" value="1"/>
</dbReference>
<dbReference type="InterPro" id="IPR027417">
    <property type="entry name" value="P-loop_NTPase"/>
</dbReference>
<dbReference type="InterPro" id="IPR036388">
    <property type="entry name" value="WH-like_DNA-bd_sf"/>
</dbReference>
<dbReference type="EMBL" id="CP003931">
    <property type="protein sequence ID" value="AGB39797.1"/>
    <property type="molecule type" value="Genomic_DNA"/>
</dbReference>
<feature type="domain" description="ATPase" evidence="1">
    <location>
        <begin position="4"/>
        <end position="200"/>
    </location>
</feature>
<dbReference type="HOGENOM" id="CLU_041137_3_0_2"/>
<geneLocation type="plasmid" evidence="3">
    <name>2</name>
</geneLocation>
<evidence type="ECO:0000259" key="1">
    <source>
        <dbReference type="Pfam" id="PF01637"/>
    </source>
</evidence>
<dbReference type="AlphaFoldDB" id="L0K3F3"/>
<dbReference type="InterPro" id="IPR036390">
    <property type="entry name" value="WH_DNA-bd_sf"/>
</dbReference>
<sequence length="461" mass="52688">MDSFIDRKQELEELTNRYNSDRAEFVVLYGRRRLGKSELVRQSIADRDDAVYYQAIESTAQNQLEQFVDVVTDQFPSIKNIRRDWEALLSALGDQNAVVVIDEFPFLLEEDDSLPSRVQRVWDTQLQETGITLVLVGSSISVMEDEVLAGNSPLYGRRTATIDLKPLSVGNTREFYPQYDDEAVVIAWAIYGGTPYYLQTIDPTEPLAVNVQQSILSERGLLYSEPEFLLRTELRQPNTYFSILRALAHGRRTPNEIAGMAGVESQSLSTYLQKLRRLRLVERHIPVTESPTSSKRGRYRLSAPLFRFWFRFVYGNQDRLRLLGDDAYDELVAPELSDYVSPLFERLCQRALPHLIDRRFHTIGQWWFKEHELDVLGLTDDGLVAGECKFTSSPVSEGVLADLERTSGHVRWSDEPADATTQYVLFSRSGYTDDLRQQATTRDDVTLYNLTDIVGASNKIS</sequence>
<organism evidence="3 4">
    <name type="scientific">Natronococcus occultus SP4</name>
    <dbReference type="NCBI Taxonomy" id="694430"/>
    <lineage>
        <taxon>Archaea</taxon>
        <taxon>Methanobacteriati</taxon>
        <taxon>Methanobacteriota</taxon>
        <taxon>Stenosarchaea group</taxon>
        <taxon>Halobacteria</taxon>
        <taxon>Halobacteriales</taxon>
        <taxon>Natrialbaceae</taxon>
        <taxon>Natronococcus</taxon>
    </lineage>
</organism>
<accession>L0K3F3</accession>
<dbReference type="InterPro" id="IPR011991">
    <property type="entry name" value="ArsR-like_HTH"/>
</dbReference>
<dbReference type="SUPFAM" id="SSF52980">
    <property type="entry name" value="Restriction endonuclease-like"/>
    <property type="match status" value="1"/>
</dbReference>